<reference evidence="6 7" key="1">
    <citation type="submission" date="2015-07" db="EMBL/GenBank/DDBJ databases">
        <title>ATOL: Assembling a taxonomically balanced genome-scale reconstruction of the evolutionary history of the Enterobacteriaceae.</title>
        <authorList>
            <person name="Plunkett G.III."/>
            <person name="Neeno-Eckwall E.C."/>
            <person name="Glasner J.D."/>
            <person name="Perna N.T."/>
        </authorList>
    </citation>
    <scope>NUCLEOTIDE SEQUENCE [LARGE SCALE GENOMIC DNA]</scope>
    <source>
        <strain evidence="6 7">ATCC 35017</strain>
    </source>
</reference>
<dbReference type="Pfam" id="PF01569">
    <property type="entry name" value="PAP2"/>
    <property type="match status" value="1"/>
</dbReference>
<comment type="catalytic activity">
    <reaction evidence="3">
        <text>di-trans,octa-cis-undecaprenyl diphosphate + H2O = di-trans,octa-cis-undecaprenyl phosphate + phosphate + H(+)</text>
        <dbReference type="Rhea" id="RHEA:28094"/>
        <dbReference type="ChEBI" id="CHEBI:15377"/>
        <dbReference type="ChEBI" id="CHEBI:15378"/>
        <dbReference type="ChEBI" id="CHEBI:43474"/>
        <dbReference type="ChEBI" id="CHEBI:58405"/>
        <dbReference type="ChEBI" id="CHEBI:60392"/>
        <dbReference type="EC" id="3.6.1.27"/>
    </reaction>
</comment>
<dbReference type="EMBL" id="LGAA01000026">
    <property type="protein sequence ID" value="KPD02038.1"/>
    <property type="molecule type" value="Genomic_DNA"/>
</dbReference>
<dbReference type="InterPro" id="IPR036938">
    <property type="entry name" value="PAP2/HPO_sf"/>
</dbReference>
<protein>
    <recommendedName>
        <fullName evidence="1">undecaprenyl-diphosphate phosphatase</fullName>
        <ecNumber evidence="1">3.6.1.27</ecNumber>
    </recommendedName>
    <alternativeName>
        <fullName evidence="2">Undecaprenyl pyrophosphate phosphatase</fullName>
    </alternativeName>
</protein>
<dbReference type="SMART" id="SM00014">
    <property type="entry name" value="acidPPc"/>
    <property type="match status" value="1"/>
</dbReference>
<dbReference type="InterPro" id="IPR000326">
    <property type="entry name" value="PAP2/HPO"/>
</dbReference>
<feature type="transmembrane region" description="Helical" evidence="4">
    <location>
        <begin position="158"/>
        <end position="180"/>
    </location>
</feature>
<dbReference type="NCBIfam" id="NF008813">
    <property type="entry name" value="PRK11837.1"/>
    <property type="match status" value="1"/>
</dbReference>
<dbReference type="PANTHER" id="PTHR14969">
    <property type="entry name" value="SPHINGOSINE-1-PHOSPHATE PHOSPHOHYDROLASE"/>
    <property type="match status" value="1"/>
</dbReference>
<dbReference type="GO" id="GO:0050380">
    <property type="term" value="F:undecaprenyl-diphosphatase activity"/>
    <property type="evidence" value="ECO:0007669"/>
    <property type="project" value="UniProtKB-EC"/>
</dbReference>
<evidence type="ECO:0000256" key="3">
    <source>
        <dbReference type="ARBA" id="ARBA00047594"/>
    </source>
</evidence>
<feature type="transmembrane region" description="Helical" evidence="4">
    <location>
        <begin position="105"/>
        <end position="124"/>
    </location>
</feature>
<accession>A0A0N0Z975</accession>
<proteinExistence type="predicted"/>
<dbReference type="Gene3D" id="1.20.144.10">
    <property type="entry name" value="Phosphatidic acid phosphatase type 2/haloperoxidase"/>
    <property type="match status" value="1"/>
</dbReference>
<dbReference type="EC" id="3.6.1.27" evidence="1"/>
<evidence type="ECO:0000256" key="1">
    <source>
        <dbReference type="ARBA" id="ARBA00012374"/>
    </source>
</evidence>
<keyword evidence="4" id="KW-0472">Membrane</keyword>
<evidence type="ECO:0000256" key="4">
    <source>
        <dbReference type="SAM" id="Phobius"/>
    </source>
</evidence>
<evidence type="ECO:0000313" key="7">
    <source>
        <dbReference type="Proteomes" id="UP000053226"/>
    </source>
</evidence>
<name>A0A0N0Z975_9GAMM</name>
<feature type="transmembrane region" description="Helical" evidence="4">
    <location>
        <begin position="60"/>
        <end position="82"/>
    </location>
</feature>
<evidence type="ECO:0000256" key="2">
    <source>
        <dbReference type="ARBA" id="ARBA00032707"/>
    </source>
</evidence>
<dbReference type="InterPro" id="IPR033879">
    <property type="entry name" value="UPP_Pase"/>
</dbReference>
<keyword evidence="4" id="KW-1133">Transmembrane helix</keyword>
<feature type="transmembrane region" description="Helical" evidence="4">
    <location>
        <begin position="131"/>
        <end position="152"/>
    </location>
</feature>
<dbReference type="CDD" id="cd03385">
    <property type="entry name" value="PAP2_BcrC_like"/>
    <property type="match status" value="1"/>
</dbReference>
<dbReference type="RefSeq" id="WP_053908964.1">
    <property type="nucleotide sequence ID" value="NZ_CAWMUS010000026.1"/>
</dbReference>
<dbReference type="PANTHER" id="PTHR14969:SF13">
    <property type="entry name" value="AT30094P"/>
    <property type="match status" value="1"/>
</dbReference>
<evidence type="ECO:0000259" key="5">
    <source>
        <dbReference type="SMART" id="SM00014"/>
    </source>
</evidence>
<dbReference type="GO" id="GO:0005886">
    <property type="term" value="C:plasma membrane"/>
    <property type="evidence" value="ECO:0007669"/>
    <property type="project" value="InterPro"/>
</dbReference>
<evidence type="ECO:0000313" key="6">
    <source>
        <dbReference type="EMBL" id="KPD02038.1"/>
    </source>
</evidence>
<organism evidence="6 7">
    <name type="scientific">Moellerella wisconsensis ATCC 35017</name>
    <dbReference type="NCBI Taxonomy" id="1354267"/>
    <lineage>
        <taxon>Bacteria</taxon>
        <taxon>Pseudomonadati</taxon>
        <taxon>Pseudomonadota</taxon>
        <taxon>Gammaproteobacteria</taxon>
        <taxon>Enterobacterales</taxon>
        <taxon>Morganellaceae</taxon>
        <taxon>Moellerella</taxon>
    </lineage>
</organism>
<keyword evidence="7" id="KW-1185">Reference proteome</keyword>
<feature type="transmembrane region" description="Helical" evidence="4">
    <location>
        <begin position="24"/>
        <end position="48"/>
    </location>
</feature>
<sequence length="202" mass="22560">MLEEFNLNLFNMINATPDTAEGTLALAIFIAKRLILIFPIIVAACWLWGATNNMPQQRTYVCKTAIALIVGLTISGLIGAIAPHDRPFMMGIGTNFLDHSPTPSFPSNHGTLVFTFAFAALFWLRKWFGLILFIPAIAIAWSRIFLGVHWPLDMIGGFILAIIACGITQILWMVIGTYVLPKLIKIYRLIFAPLIRKGWVQE</sequence>
<gene>
    <name evidence="6" type="ORF">M992_2581</name>
</gene>
<dbReference type="Proteomes" id="UP000053226">
    <property type="component" value="Unassembled WGS sequence"/>
</dbReference>
<feature type="domain" description="Phosphatidic acid phosphatase type 2/haloperoxidase" evidence="5">
    <location>
        <begin position="60"/>
        <end position="169"/>
    </location>
</feature>
<dbReference type="AlphaFoldDB" id="A0A0N0Z975"/>
<keyword evidence="4" id="KW-0812">Transmembrane</keyword>
<dbReference type="OrthoDB" id="9801622at2"/>
<comment type="caution">
    <text evidence="6">The sequence shown here is derived from an EMBL/GenBank/DDBJ whole genome shotgun (WGS) entry which is preliminary data.</text>
</comment>
<dbReference type="SUPFAM" id="SSF48317">
    <property type="entry name" value="Acid phosphatase/Vanadium-dependent haloperoxidase"/>
    <property type="match status" value="1"/>
</dbReference>